<dbReference type="GO" id="GO:0004089">
    <property type="term" value="F:carbonate dehydratase activity"/>
    <property type="evidence" value="ECO:0007669"/>
    <property type="project" value="UniProtKB-UniRule"/>
</dbReference>
<dbReference type="PANTHER" id="PTHR18952:SF265">
    <property type="entry name" value="CARBONIC ANHYDRASE"/>
    <property type="match status" value="1"/>
</dbReference>
<accession>A0A1D1UQT7</accession>
<dbReference type="EMBL" id="BDGG01000001">
    <property type="protein sequence ID" value="GAU88508.1"/>
    <property type="molecule type" value="Genomic_DNA"/>
</dbReference>
<feature type="signal peptide" evidence="8">
    <location>
        <begin position="1"/>
        <end position="24"/>
    </location>
</feature>
<dbReference type="PROSITE" id="PS51144">
    <property type="entry name" value="ALPHA_CA_2"/>
    <property type="match status" value="1"/>
</dbReference>
<evidence type="ECO:0000256" key="3">
    <source>
        <dbReference type="ARBA" id="ARBA00012925"/>
    </source>
</evidence>
<evidence type="ECO:0000259" key="9">
    <source>
        <dbReference type="PROSITE" id="PS51144"/>
    </source>
</evidence>
<evidence type="ECO:0000256" key="8">
    <source>
        <dbReference type="RuleBase" id="RU367011"/>
    </source>
</evidence>
<dbReference type="PANTHER" id="PTHR18952">
    <property type="entry name" value="CARBONIC ANHYDRASE"/>
    <property type="match status" value="1"/>
</dbReference>
<keyword evidence="4 8" id="KW-0479">Metal-binding</keyword>
<comment type="cofactor">
    <cofactor evidence="8">
        <name>Zn(2+)</name>
        <dbReference type="ChEBI" id="CHEBI:29105"/>
    </cofactor>
</comment>
<dbReference type="Gene3D" id="3.10.200.10">
    <property type="entry name" value="Alpha carbonic anhydrase"/>
    <property type="match status" value="1"/>
</dbReference>
<dbReference type="SMART" id="SM01057">
    <property type="entry name" value="Carb_anhydrase"/>
    <property type="match status" value="1"/>
</dbReference>
<dbReference type="InterPro" id="IPR018338">
    <property type="entry name" value="Carbonic_anhydrase_a-class_CS"/>
</dbReference>
<dbReference type="EC" id="4.2.1.1" evidence="3 8"/>
<dbReference type="GO" id="GO:0008270">
    <property type="term" value="F:zinc ion binding"/>
    <property type="evidence" value="ECO:0007669"/>
    <property type="project" value="UniProtKB-UniRule"/>
</dbReference>
<dbReference type="CDD" id="cd00326">
    <property type="entry name" value="alpha_CA"/>
    <property type="match status" value="1"/>
</dbReference>
<sequence length="414" mass="46418">MDKSSLIFRYLFLLSPLFLSIVQGIEIHHAGRNAPAVTVSNNSRTSALLQNSAPQDVHWTYKGESEHELPVAQWASKYPKCDGRRQSPIMFDMKYAFKDTDLRRLTLVDYDDAPVKDQWSVTNNGHVVQFSGYFRTPPQLQGGNLPGKYIFEQMHFHWGSNATLGSEHLVDQKSFPLEVHLVHRRKNETMEEAVENAVGLAVIGVMFEVAKTREAPSRHMEDIVNAVRKVTQPGTTLNVTLPYFSLNELVPNANQSYFRYLGSLTTPPCHEAVLWTVMMEPLKVTESQMNVFRSVLRTSTGESGSRATARFLTDNFRPVQPLYDRNITYYTPPEDEEGILREAGINRINIQRVIKPNPENTRMATDTHGIAGPAAVAAGPTTRRRGRNSAENIHSKAAFKALILAAIAGLIICL</sequence>
<organism evidence="10 11">
    <name type="scientific">Ramazzottius varieornatus</name>
    <name type="common">Water bear</name>
    <name type="synonym">Tardigrade</name>
    <dbReference type="NCBI Taxonomy" id="947166"/>
    <lineage>
        <taxon>Eukaryota</taxon>
        <taxon>Metazoa</taxon>
        <taxon>Ecdysozoa</taxon>
        <taxon>Tardigrada</taxon>
        <taxon>Eutardigrada</taxon>
        <taxon>Parachela</taxon>
        <taxon>Hypsibioidea</taxon>
        <taxon>Ramazzottiidae</taxon>
        <taxon>Ramazzottius</taxon>
    </lineage>
</organism>
<comment type="catalytic activity">
    <reaction evidence="7 8">
        <text>hydrogencarbonate + H(+) = CO2 + H2O</text>
        <dbReference type="Rhea" id="RHEA:10748"/>
        <dbReference type="ChEBI" id="CHEBI:15377"/>
        <dbReference type="ChEBI" id="CHEBI:15378"/>
        <dbReference type="ChEBI" id="CHEBI:16526"/>
        <dbReference type="ChEBI" id="CHEBI:17544"/>
        <dbReference type="EC" id="4.2.1.1"/>
    </reaction>
</comment>
<dbReference type="PROSITE" id="PS00162">
    <property type="entry name" value="ALPHA_CA_1"/>
    <property type="match status" value="1"/>
</dbReference>
<protein>
    <recommendedName>
        <fullName evidence="3 8">Carbonic anhydrase</fullName>
        <ecNumber evidence="3 8">4.2.1.1</ecNumber>
    </recommendedName>
</protein>
<gene>
    <name evidence="10" type="primary">RvY_01195-1</name>
    <name evidence="10" type="synonym">RvY_01195.1</name>
    <name evidence="10" type="ORF">RvY_01195</name>
</gene>
<dbReference type="STRING" id="947166.A0A1D1UQT7"/>
<comment type="function">
    <text evidence="1 8">Reversible hydration of carbon dioxide.</text>
</comment>
<feature type="chain" id="PRO_5025073281" description="Carbonic anhydrase" evidence="8">
    <location>
        <begin position="25"/>
        <end position="414"/>
    </location>
</feature>
<evidence type="ECO:0000256" key="6">
    <source>
        <dbReference type="ARBA" id="ARBA00023239"/>
    </source>
</evidence>
<dbReference type="InterPro" id="IPR023561">
    <property type="entry name" value="Carbonic_anhydrase_a-class"/>
</dbReference>
<keyword evidence="11" id="KW-1185">Reference proteome</keyword>
<evidence type="ECO:0000256" key="1">
    <source>
        <dbReference type="ARBA" id="ARBA00002904"/>
    </source>
</evidence>
<dbReference type="AlphaFoldDB" id="A0A1D1UQT7"/>
<evidence type="ECO:0000313" key="10">
    <source>
        <dbReference type="EMBL" id="GAU88508.1"/>
    </source>
</evidence>
<comment type="caution">
    <text evidence="10">The sequence shown here is derived from an EMBL/GenBank/DDBJ whole genome shotgun (WGS) entry which is preliminary data.</text>
</comment>
<feature type="domain" description="Alpha-carbonic anhydrase" evidence="9">
    <location>
        <begin position="57"/>
        <end position="331"/>
    </location>
</feature>
<dbReference type="OrthoDB" id="429145at2759"/>
<reference evidence="10 11" key="1">
    <citation type="journal article" date="2016" name="Nat. Commun.">
        <title>Extremotolerant tardigrade genome and improved radiotolerance of human cultured cells by tardigrade-unique protein.</title>
        <authorList>
            <person name="Hashimoto T."/>
            <person name="Horikawa D.D."/>
            <person name="Saito Y."/>
            <person name="Kuwahara H."/>
            <person name="Kozuka-Hata H."/>
            <person name="Shin-I T."/>
            <person name="Minakuchi Y."/>
            <person name="Ohishi K."/>
            <person name="Motoyama A."/>
            <person name="Aizu T."/>
            <person name="Enomoto A."/>
            <person name="Kondo K."/>
            <person name="Tanaka S."/>
            <person name="Hara Y."/>
            <person name="Koshikawa S."/>
            <person name="Sagara H."/>
            <person name="Miura T."/>
            <person name="Yokobori S."/>
            <person name="Miyagawa K."/>
            <person name="Suzuki Y."/>
            <person name="Kubo T."/>
            <person name="Oyama M."/>
            <person name="Kohara Y."/>
            <person name="Fujiyama A."/>
            <person name="Arakawa K."/>
            <person name="Katayama T."/>
            <person name="Toyoda A."/>
            <person name="Kunieda T."/>
        </authorList>
    </citation>
    <scope>NUCLEOTIDE SEQUENCE [LARGE SCALE GENOMIC DNA]</scope>
    <source>
        <strain evidence="10 11">YOKOZUNA-1</strain>
    </source>
</reference>
<proteinExistence type="inferred from homology"/>
<evidence type="ECO:0000313" key="11">
    <source>
        <dbReference type="Proteomes" id="UP000186922"/>
    </source>
</evidence>
<evidence type="ECO:0000256" key="2">
    <source>
        <dbReference type="ARBA" id="ARBA00010718"/>
    </source>
</evidence>
<evidence type="ECO:0000256" key="7">
    <source>
        <dbReference type="ARBA" id="ARBA00048348"/>
    </source>
</evidence>
<dbReference type="GO" id="GO:0005886">
    <property type="term" value="C:plasma membrane"/>
    <property type="evidence" value="ECO:0007669"/>
    <property type="project" value="TreeGrafter"/>
</dbReference>
<keyword evidence="5 8" id="KW-0862">Zinc</keyword>
<evidence type="ECO:0000256" key="4">
    <source>
        <dbReference type="ARBA" id="ARBA00022723"/>
    </source>
</evidence>
<name>A0A1D1UQT7_RAMVA</name>
<dbReference type="InterPro" id="IPR036398">
    <property type="entry name" value="CA_dom_sf"/>
</dbReference>
<keyword evidence="8" id="KW-0732">Signal</keyword>
<evidence type="ECO:0000256" key="5">
    <source>
        <dbReference type="ARBA" id="ARBA00022833"/>
    </source>
</evidence>
<dbReference type="InterPro" id="IPR001148">
    <property type="entry name" value="CA_dom"/>
</dbReference>
<dbReference type="Pfam" id="PF00194">
    <property type="entry name" value="Carb_anhydrase"/>
    <property type="match status" value="1"/>
</dbReference>
<comment type="similarity">
    <text evidence="2 8">Belongs to the alpha-carbonic anhydrase family.</text>
</comment>
<keyword evidence="6 8" id="KW-0456">Lyase</keyword>
<dbReference type="SUPFAM" id="SSF51069">
    <property type="entry name" value="Carbonic anhydrase"/>
    <property type="match status" value="1"/>
</dbReference>
<dbReference type="Proteomes" id="UP000186922">
    <property type="component" value="Unassembled WGS sequence"/>
</dbReference>